<name>A0A3B0VKU5_9ZZZZ</name>
<keyword evidence="7 8" id="KW-0472">Membrane</keyword>
<feature type="transmembrane region" description="Helical" evidence="8">
    <location>
        <begin position="126"/>
        <end position="144"/>
    </location>
</feature>
<dbReference type="PANTHER" id="PTHR33908">
    <property type="entry name" value="MANNOSYLTRANSFERASE YKCB-RELATED"/>
    <property type="match status" value="1"/>
</dbReference>
<keyword evidence="5 8" id="KW-0812">Transmembrane</keyword>
<evidence type="ECO:0000256" key="3">
    <source>
        <dbReference type="ARBA" id="ARBA00022676"/>
    </source>
</evidence>
<evidence type="ECO:0000256" key="2">
    <source>
        <dbReference type="ARBA" id="ARBA00022475"/>
    </source>
</evidence>
<keyword evidence="2" id="KW-1003">Cell membrane</keyword>
<dbReference type="GO" id="GO:0005886">
    <property type="term" value="C:plasma membrane"/>
    <property type="evidence" value="ECO:0007669"/>
    <property type="project" value="UniProtKB-SubCell"/>
</dbReference>
<feature type="transmembrane region" description="Helical" evidence="8">
    <location>
        <begin position="51"/>
        <end position="70"/>
    </location>
</feature>
<keyword evidence="6 8" id="KW-1133">Transmembrane helix</keyword>
<feature type="transmembrane region" description="Helical" evidence="8">
    <location>
        <begin position="405"/>
        <end position="423"/>
    </location>
</feature>
<evidence type="ECO:0000256" key="6">
    <source>
        <dbReference type="ARBA" id="ARBA00022989"/>
    </source>
</evidence>
<feature type="transmembrane region" description="Helical" evidence="8">
    <location>
        <begin position="345"/>
        <end position="362"/>
    </location>
</feature>
<evidence type="ECO:0000256" key="4">
    <source>
        <dbReference type="ARBA" id="ARBA00022679"/>
    </source>
</evidence>
<gene>
    <name evidence="9" type="ORF">MNBD_CHLOROFLEXI01-2639</name>
</gene>
<feature type="transmembrane region" description="Helical" evidence="8">
    <location>
        <begin position="197"/>
        <end position="230"/>
    </location>
</feature>
<keyword evidence="3" id="KW-0328">Glycosyltransferase</keyword>
<proteinExistence type="predicted"/>
<reference evidence="9" key="1">
    <citation type="submission" date="2018-06" db="EMBL/GenBank/DDBJ databases">
        <authorList>
            <person name="Zhirakovskaya E."/>
        </authorList>
    </citation>
    <scope>NUCLEOTIDE SEQUENCE</scope>
</reference>
<feature type="transmembrane region" description="Helical" evidence="8">
    <location>
        <begin position="156"/>
        <end position="177"/>
    </location>
</feature>
<dbReference type="GO" id="GO:0016763">
    <property type="term" value="F:pentosyltransferase activity"/>
    <property type="evidence" value="ECO:0007669"/>
    <property type="project" value="TreeGrafter"/>
</dbReference>
<evidence type="ECO:0000256" key="7">
    <source>
        <dbReference type="ARBA" id="ARBA00023136"/>
    </source>
</evidence>
<protein>
    <recommendedName>
        <fullName evidence="10">Glycosyltransferase RgtA/B/C/D-like domain-containing protein</fullName>
    </recommendedName>
</protein>
<dbReference type="PANTHER" id="PTHR33908:SF11">
    <property type="entry name" value="MEMBRANE PROTEIN"/>
    <property type="match status" value="1"/>
</dbReference>
<evidence type="ECO:0000256" key="1">
    <source>
        <dbReference type="ARBA" id="ARBA00004651"/>
    </source>
</evidence>
<evidence type="ECO:0000256" key="5">
    <source>
        <dbReference type="ARBA" id="ARBA00022692"/>
    </source>
</evidence>
<feature type="transmembrane region" description="Helical" evidence="8">
    <location>
        <begin position="242"/>
        <end position="262"/>
    </location>
</feature>
<dbReference type="AlphaFoldDB" id="A0A3B0VKU5"/>
<evidence type="ECO:0008006" key="10">
    <source>
        <dbReference type="Google" id="ProtNLM"/>
    </source>
</evidence>
<accession>A0A3B0VKU5</accession>
<dbReference type="EMBL" id="UOEU01000342">
    <property type="protein sequence ID" value="VAW32284.1"/>
    <property type="molecule type" value="Genomic_DNA"/>
</dbReference>
<feature type="transmembrane region" description="Helical" evidence="8">
    <location>
        <begin position="320"/>
        <end position="338"/>
    </location>
</feature>
<organism evidence="9">
    <name type="scientific">hydrothermal vent metagenome</name>
    <dbReference type="NCBI Taxonomy" id="652676"/>
    <lineage>
        <taxon>unclassified sequences</taxon>
        <taxon>metagenomes</taxon>
        <taxon>ecological metagenomes</taxon>
    </lineage>
</organism>
<evidence type="ECO:0000256" key="8">
    <source>
        <dbReference type="SAM" id="Phobius"/>
    </source>
</evidence>
<comment type="subcellular location">
    <subcellularLocation>
        <location evidence="1">Cell membrane</location>
        <topology evidence="1">Multi-pass membrane protein</topology>
    </subcellularLocation>
</comment>
<dbReference type="InterPro" id="IPR050297">
    <property type="entry name" value="LipidA_mod_glycosyltrf_83"/>
</dbReference>
<sequence length="684" mass="76468">MDVDNDLMRLAGSSKMRWLSVETLHCNVLALRRCNATSLHRELMVKQKQHFLWWMTAVLLLAAFFRLFAIQDVPPGLSQDEVLNADIVHFIRGGYNALFFREGFGHEPLYHYFSVPFQLLLGDNVLSIRLPAVTLGLLLLALTMRWVRREFGANTALFTGIGLAISWWPIIFSRIGIRPILEPLLLLLSVWFWPKRPFLSGLILGVSLYSYTGARILFLLPLLLAVYHLLTQKSRRTKQKNLALSAAIVLGMALLVSAPLFFTLQADPTLQQRVDQLDGPLKALLQGDAKPILQSMVATAGVFSFTGDPRWTYTLPQRPLFDWVTAVLFYAGLSIALWRWKQPAYATVLIWLGITLIPSAVTPQAPSIVRLIGALPVVYLLPSLAITAVINALKSAKEPARYKPIINNLLIIAFSLILLLNLGRTVRDGFIRWPQAETTRLNHYQTVLLDIARNWQENPTGNLVVAEAFFEPIDRDSLIRNLGADPQARWVQTGSGVAGAVVFPNGGNGRFYVPEFAPPAPDLLKLSGIDRLPSFRSQTQPSFAIYELPSTPPTLTTITPILLGDSISLIGYEIFPSQQTSPLVVYTLWRVEKQLPADLAAFVHLENLEQTIVAQHDGFDAASVTLQSGDTVLQRHVIDADQPLEPAGYTLYVGLYTWGNRQRLLSFDQKEDRFILAPLVIDEK</sequence>
<keyword evidence="4" id="KW-0808">Transferase</keyword>
<feature type="transmembrane region" description="Helical" evidence="8">
    <location>
        <begin position="368"/>
        <end position="393"/>
    </location>
</feature>
<dbReference type="GO" id="GO:0008610">
    <property type="term" value="P:lipid biosynthetic process"/>
    <property type="evidence" value="ECO:0007669"/>
    <property type="project" value="UniProtKB-ARBA"/>
</dbReference>
<evidence type="ECO:0000313" key="9">
    <source>
        <dbReference type="EMBL" id="VAW32284.1"/>
    </source>
</evidence>